<dbReference type="InterPro" id="IPR011762">
    <property type="entry name" value="COA_CT_N"/>
</dbReference>
<dbReference type="GO" id="GO:0004658">
    <property type="term" value="F:propionyl-CoA carboxylase activity"/>
    <property type="evidence" value="ECO:0007669"/>
    <property type="project" value="UniProtKB-EC"/>
</dbReference>
<dbReference type="InterPro" id="IPR011763">
    <property type="entry name" value="COA_CT_C"/>
</dbReference>
<feature type="domain" description="CoA carboxyltransferase C-terminal" evidence="3">
    <location>
        <begin position="259"/>
        <end position="494"/>
    </location>
</feature>
<keyword evidence="5" id="KW-1185">Reference proteome</keyword>
<proteinExistence type="inferred from homology"/>
<dbReference type="GO" id="GO:0003989">
    <property type="term" value="F:acetyl-CoA carboxylase activity"/>
    <property type="evidence" value="ECO:0007669"/>
    <property type="project" value="UniProtKB-ARBA"/>
</dbReference>
<dbReference type="PROSITE" id="PS50989">
    <property type="entry name" value="COA_CT_CTER"/>
    <property type="match status" value="1"/>
</dbReference>
<dbReference type="SUPFAM" id="SSF52096">
    <property type="entry name" value="ClpP/crotonase"/>
    <property type="match status" value="2"/>
</dbReference>
<protein>
    <submittedName>
        <fullName evidence="4">Propionyl-CoA carboxylase beta chain</fullName>
        <ecNumber evidence="4">6.4.1.3</ecNumber>
    </submittedName>
</protein>
<keyword evidence="4" id="KW-0436">Ligase</keyword>
<evidence type="ECO:0000256" key="1">
    <source>
        <dbReference type="ARBA" id="ARBA00006102"/>
    </source>
</evidence>
<dbReference type="OrthoDB" id="9803706at2"/>
<dbReference type="Proteomes" id="UP000297597">
    <property type="component" value="Unassembled WGS sequence"/>
</dbReference>
<evidence type="ECO:0000313" key="5">
    <source>
        <dbReference type="Proteomes" id="UP000297597"/>
    </source>
</evidence>
<dbReference type="InterPro" id="IPR051047">
    <property type="entry name" value="AccD/PCCB"/>
</dbReference>
<gene>
    <name evidence="4" type="primary">pccB</name>
    <name evidence="4" type="ORF">Pmgp_00852</name>
</gene>
<accession>A0A4Y7RUG6</accession>
<dbReference type="Gene3D" id="3.90.226.10">
    <property type="entry name" value="2-enoyl-CoA Hydratase, Chain A, domain 1"/>
    <property type="match status" value="2"/>
</dbReference>
<dbReference type="InterPro" id="IPR029045">
    <property type="entry name" value="ClpP/crotonase-like_dom_sf"/>
</dbReference>
<dbReference type="GO" id="GO:0015977">
    <property type="term" value="P:carbon fixation"/>
    <property type="evidence" value="ECO:0007669"/>
    <property type="project" value="UniProtKB-ARBA"/>
</dbReference>
<reference evidence="4 5" key="1">
    <citation type="journal article" date="2018" name="Environ. Microbiol.">
        <title>Novel energy conservation strategies and behaviour of Pelotomaculum schinkii driving syntrophic propionate catabolism.</title>
        <authorList>
            <person name="Hidalgo-Ahumada C.A.P."/>
            <person name="Nobu M.K."/>
            <person name="Narihiro T."/>
            <person name="Tamaki H."/>
            <person name="Liu W.T."/>
            <person name="Kamagata Y."/>
            <person name="Stams A.J.M."/>
            <person name="Imachi H."/>
            <person name="Sousa D.Z."/>
        </authorList>
    </citation>
    <scope>NUCLEOTIDE SEQUENCE [LARGE SCALE GENOMIC DNA]</scope>
    <source>
        <strain evidence="4 5">MGP</strain>
    </source>
</reference>
<comment type="similarity">
    <text evidence="1">Belongs to the AccD/PCCB family.</text>
</comment>
<dbReference type="EMBL" id="QFFZ01000006">
    <property type="protein sequence ID" value="TEB12521.1"/>
    <property type="molecule type" value="Genomic_DNA"/>
</dbReference>
<dbReference type="PROSITE" id="PS50980">
    <property type="entry name" value="COA_CT_NTER"/>
    <property type="match status" value="1"/>
</dbReference>
<dbReference type="GO" id="GO:0009317">
    <property type="term" value="C:acetyl-CoA carboxylase complex"/>
    <property type="evidence" value="ECO:0007669"/>
    <property type="project" value="UniProtKB-ARBA"/>
</dbReference>
<dbReference type="FunFam" id="3.90.226.10:FF:000017">
    <property type="entry name" value="Propionyl-CoA carboxylase subunit beta 5"/>
    <property type="match status" value="1"/>
</dbReference>
<feature type="domain" description="CoA carboxyltransferase N-terminal" evidence="2">
    <location>
        <begin position="3"/>
        <end position="256"/>
    </location>
</feature>
<name>A0A4Y7RUG6_9FIRM</name>
<dbReference type="PANTHER" id="PTHR43842:SF2">
    <property type="entry name" value="PROPIONYL-COA CARBOXYLASE BETA CHAIN, MITOCHONDRIAL"/>
    <property type="match status" value="1"/>
</dbReference>
<dbReference type="PANTHER" id="PTHR43842">
    <property type="entry name" value="PROPIONYL-COA CARBOXYLASE BETA CHAIN"/>
    <property type="match status" value="1"/>
</dbReference>
<dbReference type="Pfam" id="PF01039">
    <property type="entry name" value="Carboxyl_trans"/>
    <property type="match status" value="1"/>
</dbReference>
<evidence type="ECO:0000259" key="2">
    <source>
        <dbReference type="PROSITE" id="PS50980"/>
    </source>
</evidence>
<organism evidence="4 5">
    <name type="scientific">Pelotomaculum propionicicum</name>
    <dbReference type="NCBI Taxonomy" id="258475"/>
    <lineage>
        <taxon>Bacteria</taxon>
        <taxon>Bacillati</taxon>
        <taxon>Bacillota</taxon>
        <taxon>Clostridia</taxon>
        <taxon>Eubacteriales</taxon>
        <taxon>Desulfotomaculaceae</taxon>
        <taxon>Pelotomaculum</taxon>
    </lineage>
</organism>
<dbReference type="FunFam" id="3.90.226.10:FF:000016">
    <property type="entry name" value="Propionyl-CoA carboxylase, beta subunit"/>
    <property type="match status" value="1"/>
</dbReference>
<evidence type="ECO:0000259" key="3">
    <source>
        <dbReference type="PROSITE" id="PS50989"/>
    </source>
</evidence>
<dbReference type="InterPro" id="IPR034733">
    <property type="entry name" value="AcCoA_carboxyl_beta"/>
</dbReference>
<dbReference type="RefSeq" id="WP_134212732.1">
    <property type="nucleotide sequence ID" value="NZ_QFFZ01000006.1"/>
</dbReference>
<dbReference type="EC" id="6.4.1.3" evidence="4"/>
<comment type="caution">
    <text evidence="4">The sequence shown here is derived from an EMBL/GenBank/DDBJ whole genome shotgun (WGS) entry which is preliminary data.</text>
</comment>
<evidence type="ECO:0000313" key="4">
    <source>
        <dbReference type="EMBL" id="TEB12521.1"/>
    </source>
</evidence>
<sequence length="512" mass="55462">MSMQEKLDILSKLRADVTAGGGQKRIDKQHDGGKYTARERIAKLFDEGSFKEIDVFANTEIDYRAVKNPNEGVIGGYGTISGRKVYIFAQDFTVVGGSLGRVHAAKICKVLDMAMKVGAPVIGICDSGGARIQEGVDALDGYGQIFYRNTIASGVIPQISVIMGPCAGGAVYSPALTDFIMMVQNTSQMFITGPLVIKATTGEDVSQEALGGAATHNQVSGVAHFMAANEDDCIAQIKALVSYLPLNNLEDPPTYPAVEPALAQETLLTVVPDDANKGYDIRNVINAVVDAGSLFEVHQYYATNGVVGFARINGQVVGIIANQPRVLAGCLDINVSDKIAKQIRFCDCFNIPIITFMDVPGFLPGVQQEYGGIIRHGAKMLYAYSEATVPKITIITRKAYGGAYLAMCAAALRADTTFAWPSAEIAVMGPEGAVNVINRKEIAEAENPIEKRKQLVQDYRDRFANPYIASARGFIEDVIDPRETRERIINALWNLSTKRESRPKKKHGNIPM</sequence>
<dbReference type="AlphaFoldDB" id="A0A4Y7RUG6"/>